<organism evidence="1 2">
    <name type="scientific">Capnocytophaga ochracea</name>
    <dbReference type="NCBI Taxonomy" id="1018"/>
    <lineage>
        <taxon>Bacteria</taxon>
        <taxon>Pseudomonadati</taxon>
        <taxon>Bacteroidota</taxon>
        <taxon>Flavobacteriia</taxon>
        <taxon>Flavobacteriales</taxon>
        <taxon>Flavobacteriaceae</taxon>
        <taxon>Capnocytophaga</taxon>
    </lineage>
</organism>
<name>A0A2X2SWG0_CAPOC</name>
<evidence type="ECO:0000313" key="2">
    <source>
        <dbReference type="Proteomes" id="UP000250169"/>
    </source>
</evidence>
<dbReference type="EMBL" id="UAVS01000005">
    <property type="protein sequence ID" value="SQA94001.1"/>
    <property type="molecule type" value="Genomic_DNA"/>
</dbReference>
<dbReference type="AlphaFoldDB" id="A0A2X2SWG0"/>
<accession>A0A2X2SWG0</accession>
<protein>
    <submittedName>
        <fullName evidence="1">Uncharacterized protein</fullName>
    </submittedName>
</protein>
<dbReference type="Proteomes" id="UP000250169">
    <property type="component" value="Unassembled WGS sequence"/>
</dbReference>
<reference evidence="1 2" key="1">
    <citation type="submission" date="2018-06" db="EMBL/GenBank/DDBJ databases">
        <authorList>
            <consortium name="Pathogen Informatics"/>
            <person name="Doyle S."/>
        </authorList>
    </citation>
    <scope>NUCLEOTIDE SEQUENCE [LARGE SCALE GENOMIC DNA]</scope>
    <source>
        <strain evidence="1 2">NCTC11545</strain>
    </source>
</reference>
<sequence length="30" mass="3336">MNDYKSIKASLSPLKEGNCSDAKEALVIFY</sequence>
<evidence type="ECO:0000313" key="1">
    <source>
        <dbReference type="EMBL" id="SQA94001.1"/>
    </source>
</evidence>
<proteinExistence type="predicted"/>
<gene>
    <name evidence="1" type="ORF">NCTC11545_01383</name>
</gene>